<proteinExistence type="predicted"/>
<name>A0A6J7JP65_9ZZZZ</name>
<organism evidence="1">
    <name type="scientific">freshwater metagenome</name>
    <dbReference type="NCBI Taxonomy" id="449393"/>
    <lineage>
        <taxon>unclassified sequences</taxon>
        <taxon>metagenomes</taxon>
        <taxon>ecological metagenomes</taxon>
    </lineage>
</organism>
<reference evidence="1" key="1">
    <citation type="submission" date="2020-05" db="EMBL/GenBank/DDBJ databases">
        <authorList>
            <person name="Chiriac C."/>
            <person name="Salcher M."/>
            <person name="Ghai R."/>
            <person name="Kavagutti S V."/>
        </authorList>
    </citation>
    <scope>NUCLEOTIDE SEQUENCE</scope>
</reference>
<protein>
    <submittedName>
        <fullName evidence="1">Unannotated protein</fullName>
    </submittedName>
</protein>
<dbReference type="AlphaFoldDB" id="A0A6J7JP65"/>
<gene>
    <name evidence="1" type="ORF">UFOPK3674_01990</name>
</gene>
<sequence>MTPGAPRTFPALQVRSLDGRLLQLPADLPGELNLIILAFERRQQDDVDSWLAGLAGLAEEHPQIELLELPCISRRWTAARWFIDGGMAAAIKAPEALARTLTAYTDVDAVLLALGHPGRDAICPLLTDRSGTVFWQGAGPYQPALARTLRETLRGVPRRS</sequence>
<evidence type="ECO:0000313" key="1">
    <source>
        <dbReference type="EMBL" id="CAB4943912.1"/>
    </source>
</evidence>
<dbReference type="EMBL" id="CAFBMX010000015">
    <property type="protein sequence ID" value="CAB4943912.1"/>
    <property type="molecule type" value="Genomic_DNA"/>
</dbReference>
<accession>A0A6J7JP65</accession>